<keyword evidence="1" id="KW-1133">Transmembrane helix</keyword>
<name>A0ABM8LB54_9BURK</name>
<protein>
    <recommendedName>
        <fullName evidence="4">Sulphur transport domain-containing protein</fullName>
    </recommendedName>
</protein>
<keyword evidence="3" id="KW-1185">Reference proteome</keyword>
<dbReference type="Proteomes" id="UP000507140">
    <property type="component" value="Unassembled WGS sequence"/>
</dbReference>
<accession>A0ABM8LB54</accession>
<dbReference type="EMBL" id="CADIKR010000002">
    <property type="protein sequence ID" value="CAB3849998.1"/>
    <property type="molecule type" value="Genomic_DNA"/>
</dbReference>
<gene>
    <name evidence="2" type="ORF">LMG3415_01879</name>
</gene>
<evidence type="ECO:0000256" key="1">
    <source>
        <dbReference type="SAM" id="Phobius"/>
    </source>
</evidence>
<reference evidence="2 3" key="1">
    <citation type="submission" date="2020-04" db="EMBL/GenBank/DDBJ databases">
        <authorList>
            <person name="De Canck E."/>
        </authorList>
    </citation>
    <scope>NUCLEOTIDE SEQUENCE [LARGE SCALE GENOMIC DNA]</scope>
    <source>
        <strain evidence="2 3">LMG 3415</strain>
    </source>
</reference>
<feature type="transmembrane region" description="Helical" evidence="1">
    <location>
        <begin position="127"/>
        <end position="150"/>
    </location>
</feature>
<evidence type="ECO:0008006" key="4">
    <source>
        <dbReference type="Google" id="ProtNLM"/>
    </source>
</evidence>
<feature type="transmembrane region" description="Helical" evidence="1">
    <location>
        <begin position="64"/>
        <end position="85"/>
    </location>
</feature>
<sequence>MTGTAMPRALAATASAKRPLAAGMAGLWLACMAGMGIGLVVDTWRTPAALLASECGAPGTLAQLAWRHAALMPASLAAMTLAALLPWPRPSPLAERLFCMALMVCGMVLGARLGVQTAQALQMGPFAGMVLGMTAGMAAALLPVAALSAWRR</sequence>
<feature type="transmembrane region" description="Helical" evidence="1">
    <location>
        <begin position="20"/>
        <end position="44"/>
    </location>
</feature>
<evidence type="ECO:0000313" key="3">
    <source>
        <dbReference type="Proteomes" id="UP000507140"/>
    </source>
</evidence>
<dbReference type="RefSeq" id="WP_233461957.1">
    <property type="nucleotide sequence ID" value="NZ_CADIKR010000002.1"/>
</dbReference>
<proteinExistence type="predicted"/>
<feature type="transmembrane region" description="Helical" evidence="1">
    <location>
        <begin position="97"/>
        <end position="115"/>
    </location>
</feature>
<comment type="caution">
    <text evidence="2">The sequence shown here is derived from an EMBL/GenBank/DDBJ whole genome shotgun (WGS) entry which is preliminary data.</text>
</comment>
<organism evidence="2 3">
    <name type="scientific">Achromobacter mucicolens</name>
    <dbReference type="NCBI Taxonomy" id="1389922"/>
    <lineage>
        <taxon>Bacteria</taxon>
        <taxon>Pseudomonadati</taxon>
        <taxon>Pseudomonadota</taxon>
        <taxon>Betaproteobacteria</taxon>
        <taxon>Burkholderiales</taxon>
        <taxon>Alcaligenaceae</taxon>
        <taxon>Achromobacter</taxon>
    </lineage>
</organism>
<keyword evidence="1" id="KW-0812">Transmembrane</keyword>
<keyword evidence="1" id="KW-0472">Membrane</keyword>
<evidence type="ECO:0000313" key="2">
    <source>
        <dbReference type="EMBL" id="CAB3849998.1"/>
    </source>
</evidence>